<sequence>MRISCLQRYLRTIRTLIIGPATGGLIIGWAFLAAIQRIVWSGSQGKVVYRRPPPDFDQLDLVEL</sequence>
<accession>D5G6W6</accession>
<dbReference type="GeneID" id="9184074"/>
<dbReference type="EMBL" id="FN430018">
    <property type="protein sequence ID" value="CAZ80259.1"/>
    <property type="molecule type" value="Genomic_DNA"/>
</dbReference>
<dbReference type="HOGENOM" id="CLU_2869274_0_0_1"/>
<evidence type="ECO:0000313" key="3">
    <source>
        <dbReference type="Proteomes" id="UP000006911"/>
    </source>
</evidence>
<organism evidence="2 3">
    <name type="scientific">Tuber melanosporum (strain Mel28)</name>
    <name type="common">Perigord black truffle</name>
    <dbReference type="NCBI Taxonomy" id="656061"/>
    <lineage>
        <taxon>Eukaryota</taxon>
        <taxon>Fungi</taxon>
        <taxon>Dikarya</taxon>
        <taxon>Ascomycota</taxon>
        <taxon>Pezizomycotina</taxon>
        <taxon>Pezizomycetes</taxon>
        <taxon>Pezizales</taxon>
        <taxon>Tuberaceae</taxon>
        <taxon>Tuber</taxon>
    </lineage>
</organism>
<gene>
    <name evidence="2" type="ORF">GSTUM_00002214001</name>
</gene>
<keyword evidence="3" id="KW-1185">Reference proteome</keyword>
<reference evidence="2 3" key="1">
    <citation type="journal article" date="2010" name="Nature">
        <title>Perigord black truffle genome uncovers evolutionary origins and mechanisms of symbiosis.</title>
        <authorList>
            <person name="Martin F."/>
            <person name="Kohler A."/>
            <person name="Murat C."/>
            <person name="Balestrini R."/>
            <person name="Coutinho P.M."/>
            <person name="Jaillon O."/>
            <person name="Montanini B."/>
            <person name="Morin E."/>
            <person name="Noel B."/>
            <person name="Percudani R."/>
            <person name="Porcel B."/>
            <person name="Rubini A."/>
            <person name="Amicucci A."/>
            <person name="Amselem J."/>
            <person name="Anthouard V."/>
            <person name="Arcioni S."/>
            <person name="Artiguenave F."/>
            <person name="Aury J.M."/>
            <person name="Ballario P."/>
            <person name="Bolchi A."/>
            <person name="Brenna A."/>
            <person name="Brun A."/>
            <person name="Buee M."/>
            <person name="Cantarel B."/>
            <person name="Chevalier G."/>
            <person name="Couloux A."/>
            <person name="Da Silva C."/>
            <person name="Denoeud F."/>
            <person name="Duplessis S."/>
            <person name="Ghignone S."/>
            <person name="Hilselberger B."/>
            <person name="Iotti M."/>
            <person name="Marcais B."/>
            <person name="Mello A."/>
            <person name="Miranda M."/>
            <person name="Pacioni G."/>
            <person name="Quesneville H."/>
            <person name="Riccioni C."/>
            <person name="Ruotolo R."/>
            <person name="Splivallo R."/>
            <person name="Stocchi V."/>
            <person name="Tisserant E."/>
            <person name="Viscomi A.R."/>
            <person name="Zambonelli A."/>
            <person name="Zampieri E."/>
            <person name="Henrissat B."/>
            <person name="Lebrun M.H."/>
            <person name="Paolocci F."/>
            <person name="Bonfante P."/>
            <person name="Ottonello S."/>
            <person name="Wincker P."/>
        </authorList>
    </citation>
    <scope>NUCLEOTIDE SEQUENCE [LARGE SCALE GENOMIC DNA]</scope>
    <source>
        <strain evidence="2 3">Mel28</strain>
    </source>
</reference>
<feature type="transmembrane region" description="Helical" evidence="1">
    <location>
        <begin position="12"/>
        <end position="35"/>
    </location>
</feature>
<dbReference type="Proteomes" id="UP000006911">
    <property type="component" value="Unassembled WGS sequence"/>
</dbReference>
<name>D5G6W6_TUBMM</name>
<evidence type="ECO:0000256" key="1">
    <source>
        <dbReference type="SAM" id="Phobius"/>
    </source>
</evidence>
<dbReference type="InParanoid" id="D5G6W6"/>
<protein>
    <submittedName>
        <fullName evidence="2">(Perigord truffle) hypothetical protein</fullName>
    </submittedName>
</protein>
<dbReference type="RefSeq" id="XP_002842524.1">
    <property type="nucleotide sequence ID" value="XM_002842478.1"/>
</dbReference>
<evidence type="ECO:0000313" key="2">
    <source>
        <dbReference type="EMBL" id="CAZ80259.1"/>
    </source>
</evidence>
<keyword evidence="1" id="KW-0472">Membrane</keyword>
<dbReference type="AlphaFoldDB" id="D5G6W6"/>
<keyword evidence="1" id="KW-0812">Transmembrane</keyword>
<dbReference type="KEGG" id="tml:GSTUM_00002214001"/>
<proteinExistence type="predicted"/>
<keyword evidence="1" id="KW-1133">Transmembrane helix</keyword>